<dbReference type="EMBL" id="JAACJN010000012">
    <property type="protein sequence ID" value="KAF5391042.1"/>
    <property type="molecule type" value="Genomic_DNA"/>
</dbReference>
<dbReference type="InterPro" id="IPR001680">
    <property type="entry name" value="WD40_rpt"/>
</dbReference>
<name>A0A8H5MEI8_9AGAR</name>
<dbReference type="PANTHER" id="PTHR22838:SF0">
    <property type="entry name" value="WD REPEAT-CONTAINING PROTEIN 26"/>
    <property type="match status" value="1"/>
</dbReference>
<keyword evidence="5" id="KW-0812">Transmembrane</keyword>
<comment type="caution">
    <text evidence="6">The sequence shown here is derived from an EMBL/GenBank/DDBJ whole genome shotgun (WGS) entry which is preliminary data.</text>
</comment>
<dbReference type="AlphaFoldDB" id="A0A8H5MEI8"/>
<organism evidence="6 7">
    <name type="scientific">Collybiopsis confluens</name>
    <dbReference type="NCBI Taxonomy" id="2823264"/>
    <lineage>
        <taxon>Eukaryota</taxon>
        <taxon>Fungi</taxon>
        <taxon>Dikarya</taxon>
        <taxon>Basidiomycota</taxon>
        <taxon>Agaricomycotina</taxon>
        <taxon>Agaricomycetes</taxon>
        <taxon>Agaricomycetidae</taxon>
        <taxon>Agaricales</taxon>
        <taxon>Marasmiineae</taxon>
        <taxon>Omphalotaceae</taxon>
        <taxon>Collybiopsis</taxon>
    </lineage>
</organism>
<proteinExistence type="predicted"/>
<dbReference type="GO" id="GO:0034657">
    <property type="term" value="C:GID complex"/>
    <property type="evidence" value="ECO:0007669"/>
    <property type="project" value="TreeGrafter"/>
</dbReference>
<evidence type="ECO:0000256" key="3">
    <source>
        <dbReference type="PROSITE-ProRule" id="PRU00221"/>
    </source>
</evidence>
<keyword evidence="5" id="KW-0472">Membrane</keyword>
<evidence type="ECO:0000256" key="5">
    <source>
        <dbReference type="SAM" id="Phobius"/>
    </source>
</evidence>
<dbReference type="InterPro" id="IPR051350">
    <property type="entry name" value="WD_repeat-ST_regulator"/>
</dbReference>
<keyword evidence="2" id="KW-0677">Repeat</keyword>
<dbReference type="OrthoDB" id="972532at2759"/>
<dbReference type="SUPFAM" id="SSF50998">
    <property type="entry name" value="Quinoprotein alcohol dehydrogenase-like"/>
    <property type="match status" value="1"/>
</dbReference>
<accession>A0A8H5MEI8</accession>
<keyword evidence="5" id="KW-1133">Transmembrane helix</keyword>
<dbReference type="Proteomes" id="UP000518752">
    <property type="component" value="Unassembled WGS sequence"/>
</dbReference>
<dbReference type="PROSITE" id="PS50082">
    <property type="entry name" value="WD_REPEATS_2"/>
    <property type="match status" value="1"/>
</dbReference>
<evidence type="ECO:0000256" key="2">
    <source>
        <dbReference type="ARBA" id="ARBA00022737"/>
    </source>
</evidence>
<dbReference type="GO" id="GO:0043161">
    <property type="term" value="P:proteasome-mediated ubiquitin-dependent protein catabolic process"/>
    <property type="evidence" value="ECO:0007669"/>
    <property type="project" value="TreeGrafter"/>
</dbReference>
<dbReference type="PANTHER" id="PTHR22838">
    <property type="entry name" value="WD REPEAT PROTEIN 26-RELATED"/>
    <property type="match status" value="1"/>
</dbReference>
<dbReference type="Gene3D" id="2.130.10.10">
    <property type="entry name" value="YVTN repeat-like/Quinoprotein amine dehydrogenase"/>
    <property type="match status" value="2"/>
</dbReference>
<dbReference type="SMART" id="SM00320">
    <property type="entry name" value="WD40"/>
    <property type="match status" value="3"/>
</dbReference>
<feature type="compositionally biased region" description="Basic and acidic residues" evidence="4">
    <location>
        <begin position="955"/>
        <end position="967"/>
    </location>
</feature>
<evidence type="ECO:0008006" key="8">
    <source>
        <dbReference type="Google" id="ProtNLM"/>
    </source>
</evidence>
<sequence length="967" mass="106910">MPRLQYKSAAAAGHQRAAILNLVESLLDSQADDDDFGYSNSVWGLDLNGSLISGLPGLSQQAIIEDDKDVRESTVLLILWDTATTFFQLLSTSTFKTSAQKLSIGSRGAKTKFVVMHPLSTSQSSSRRVNHLDQELSNFSIAARRMGSSAAIIFSASRLRTRLANLLYLYRLNAADLYPRKIRRPAAVAGPDNTDEDSKRPPFRRTPRLYSKHGVLPTVDASSGVEEFPAQFRALGEEVARFLNCLNEFPEFIDEALNASISSFERQFRHAAVQRYIQDMTFEIGVHIDNITSTLSLFIAVGIPTVYSAQKYAAVNLLNLSTFTTFFSALTATALQMSFQLPNGTGSAVNSFWFASLVFSVASAVNGLLALRWKRAIYRSPEHRVPWWIVIWIKRSPFVFLVLSVVCFSIGLSIFAYASGQSRVTSTITTVLTSVSSFGILAVASWFALERWAYSLHRGKKWLGDIILEVKERFFHLPVVSFMIRILKRSQQWVSAHTLGSNVQPRHIRFINISSDIEKAGGDPNNGLPFIMPLVDASLTVASAINQAESSEKPSSPAPMEEPDVPFTEGPVNLNAPSVSGKQRWKRNVILWAKMNAAAVTWARIHALAPKLRCLQPIQDIAAHQRLVAYMQFSPDGQFLATSSWDRTAAIYRVENSNLTHYRTLALATGSPKGHLLLTKLNRNVKVWTQASSYLSRDDGAWQKTITRAAYIDSITWFPDGEAFLSVEGTTVAKLDLEGTELGTYNFLGMKLADVAVTPDGVRLLGVGPLSQSPDGLYPSRSKAENRLRVLNMDTGQVEHTIPVLNDVKDITLAKKTSSSVAALVSYENKAPAQLWELEVVKNIARLTLRQTYVPKSPVDFVGRSHFGGKNDELVLCGGKAGDIYIWDRESGVLLHHIEAQDLGGNMACIAWNSVEDDPYMFATGNNNGAIRLWTEPQQRPGPETHASQSSTGNTRERAKDREVNTN</sequence>
<feature type="repeat" description="WD" evidence="3">
    <location>
        <begin position="621"/>
        <end position="662"/>
    </location>
</feature>
<protein>
    <recommendedName>
        <fullName evidence="8">WD40 repeat-like protein</fullName>
    </recommendedName>
</protein>
<feature type="transmembrane region" description="Helical" evidence="5">
    <location>
        <begin position="424"/>
        <end position="449"/>
    </location>
</feature>
<dbReference type="InterPro" id="IPR015943">
    <property type="entry name" value="WD40/YVTN_repeat-like_dom_sf"/>
</dbReference>
<keyword evidence="7" id="KW-1185">Reference proteome</keyword>
<gene>
    <name evidence="6" type="ORF">D9757_003978</name>
</gene>
<feature type="region of interest" description="Disordered" evidence="4">
    <location>
        <begin position="546"/>
        <end position="569"/>
    </location>
</feature>
<reference evidence="6 7" key="1">
    <citation type="journal article" date="2020" name="ISME J.">
        <title>Uncovering the hidden diversity of litter-decomposition mechanisms in mushroom-forming fungi.</title>
        <authorList>
            <person name="Floudas D."/>
            <person name="Bentzer J."/>
            <person name="Ahren D."/>
            <person name="Johansson T."/>
            <person name="Persson P."/>
            <person name="Tunlid A."/>
        </authorList>
    </citation>
    <scope>NUCLEOTIDE SEQUENCE [LARGE SCALE GENOMIC DNA]</scope>
    <source>
        <strain evidence="6 7">CBS 406.79</strain>
    </source>
</reference>
<feature type="region of interest" description="Disordered" evidence="4">
    <location>
        <begin position="187"/>
        <end position="206"/>
    </location>
</feature>
<keyword evidence="1 3" id="KW-0853">WD repeat</keyword>
<feature type="transmembrane region" description="Helical" evidence="5">
    <location>
        <begin position="317"/>
        <end position="339"/>
    </location>
</feature>
<evidence type="ECO:0000256" key="1">
    <source>
        <dbReference type="ARBA" id="ARBA00022574"/>
    </source>
</evidence>
<feature type="transmembrane region" description="Helical" evidence="5">
    <location>
        <begin position="351"/>
        <end position="371"/>
    </location>
</feature>
<evidence type="ECO:0000313" key="7">
    <source>
        <dbReference type="Proteomes" id="UP000518752"/>
    </source>
</evidence>
<dbReference type="InterPro" id="IPR011047">
    <property type="entry name" value="Quinoprotein_ADH-like_sf"/>
</dbReference>
<feature type="transmembrane region" description="Helical" evidence="5">
    <location>
        <begin position="398"/>
        <end position="418"/>
    </location>
</feature>
<evidence type="ECO:0000256" key="4">
    <source>
        <dbReference type="SAM" id="MobiDB-lite"/>
    </source>
</evidence>
<evidence type="ECO:0000313" key="6">
    <source>
        <dbReference type="EMBL" id="KAF5391042.1"/>
    </source>
</evidence>
<feature type="region of interest" description="Disordered" evidence="4">
    <location>
        <begin position="936"/>
        <end position="967"/>
    </location>
</feature>
<dbReference type="Pfam" id="PF00400">
    <property type="entry name" value="WD40"/>
    <property type="match status" value="1"/>
</dbReference>